<keyword evidence="1" id="KW-0238">DNA-binding</keyword>
<dbReference type="PANTHER" id="PTHR46797:SF1">
    <property type="entry name" value="METHYLPHOSPHONATE SYNTHASE"/>
    <property type="match status" value="1"/>
</dbReference>
<dbReference type="PANTHER" id="PTHR46797">
    <property type="entry name" value="HTH-TYPE TRANSCRIPTIONAL REGULATOR"/>
    <property type="match status" value="1"/>
</dbReference>
<dbReference type="AlphaFoldDB" id="A0A411YYS9"/>
<evidence type="ECO:0000259" key="2">
    <source>
        <dbReference type="PROSITE" id="PS50943"/>
    </source>
</evidence>
<dbReference type="EMBL" id="QWEY01000011">
    <property type="protein sequence ID" value="RGP35889.1"/>
    <property type="molecule type" value="Genomic_DNA"/>
</dbReference>
<protein>
    <submittedName>
        <fullName evidence="3">XRE family transcriptional regulator</fullName>
    </submittedName>
</protein>
<accession>A0A411YYS9</accession>
<comment type="caution">
    <text evidence="3">The sequence shown here is derived from an EMBL/GenBank/DDBJ whole genome shotgun (WGS) entry which is preliminary data.</text>
</comment>
<feature type="domain" description="HTH cro/C1-type" evidence="2">
    <location>
        <begin position="47"/>
        <end position="101"/>
    </location>
</feature>
<keyword evidence="4" id="KW-1185">Reference proteome</keyword>
<dbReference type="Pfam" id="PF01381">
    <property type="entry name" value="HTH_3"/>
    <property type="match status" value="1"/>
</dbReference>
<dbReference type="GO" id="GO:0003677">
    <property type="term" value="F:DNA binding"/>
    <property type="evidence" value="ECO:0007669"/>
    <property type="project" value="UniProtKB-KW"/>
</dbReference>
<dbReference type="CDD" id="cd00093">
    <property type="entry name" value="HTH_XRE"/>
    <property type="match status" value="1"/>
</dbReference>
<organism evidence="3 4">
    <name type="scientific">Pseudotabrizicola alkalilacus</name>
    <dbReference type="NCBI Taxonomy" id="2305252"/>
    <lineage>
        <taxon>Bacteria</taxon>
        <taxon>Pseudomonadati</taxon>
        <taxon>Pseudomonadota</taxon>
        <taxon>Alphaproteobacteria</taxon>
        <taxon>Rhodobacterales</taxon>
        <taxon>Paracoccaceae</taxon>
        <taxon>Pseudotabrizicola</taxon>
    </lineage>
</organism>
<evidence type="ECO:0000313" key="4">
    <source>
        <dbReference type="Proteomes" id="UP000284547"/>
    </source>
</evidence>
<dbReference type="InterPro" id="IPR010982">
    <property type="entry name" value="Lambda_DNA-bd_dom_sf"/>
</dbReference>
<reference evidence="3 4" key="1">
    <citation type="submission" date="2018-08" db="EMBL/GenBank/DDBJ databases">
        <title>Flavobacterium tibetense sp. nov., isolated from a wetland YonghuCo on Tibetan Plateau.</title>
        <authorList>
            <person name="Phurbu D."/>
            <person name="Lu H."/>
            <person name="Xing P."/>
        </authorList>
    </citation>
    <scope>NUCLEOTIDE SEQUENCE [LARGE SCALE GENOMIC DNA]</scope>
    <source>
        <strain evidence="3 4">DJC</strain>
    </source>
</reference>
<evidence type="ECO:0000256" key="1">
    <source>
        <dbReference type="ARBA" id="ARBA00023125"/>
    </source>
</evidence>
<dbReference type="Proteomes" id="UP000284547">
    <property type="component" value="Unassembled WGS sequence"/>
</dbReference>
<dbReference type="Gene3D" id="1.10.260.40">
    <property type="entry name" value="lambda repressor-like DNA-binding domains"/>
    <property type="match status" value="1"/>
</dbReference>
<dbReference type="OrthoDB" id="7869536at2"/>
<sequence>MKQHMEFVDGNHPLVDPFQGAISLKEEQFFMVSSSMNNVDSFIGRRMRQFRWLRGISQADIAQSLGVEPEQINAFETGTARVAAAQLFQIAEAMDVPVTAFFDGMDVSTQAGQTDPRKGLSPREIQMLSHFTRMSDRQQDTVLSMAQSLADQRHRTAKPMRASNVFWPEEAREG</sequence>
<dbReference type="SUPFAM" id="SSF47413">
    <property type="entry name" value="lambda repressor-like DNA-binding domains"/>
    <property type="match status" value="1"/>
</dbReference>
<gene>
    <name evidence="3" type="ORF">D1012_17655</name>
</gene>
<dbReference type="PROSITE" id="PS50943">
    <property type="entry name" value="HTH_CROC1"/>
    <property type="match status" value="1"/>
</dbReference>
<name>A0A411YYS9_9RHOB</name>
<dbReference type="InterPro" id="IPR050807">
    <property type="entry name" value="TransReg_Diox_bact_type"/>
</dbReference>
<dbReference type="SMART" id="SM00530">
    <property type="entry name" value="HTH_XRE"/>
    <property type="match status" value="1"/>
</dbReference>
<proteinExistence type="predicted"/>
<dbReference type="GO" id="GO:0003700">
    <property type="term" value="F:DNA-binding transcription factor activity"/>
    <property type="evidence" value="ECO:0007669"/>
    <property type="project" value="TreeGrafter"/>
</dbReference>
<dbReference type="RefSeq" id="WP_118155387.1">
    <property type="nucleotide sequence ID" value="NZ_QWEY01000011.1"/>
</dbReference>
<dbReference type="GO" id="GO:0005829">
    <property type="term" value="C:cytosol"/>
    <property type="evidence" value="ECO:0007669"/>
    <property type="project" value="TreeGrafter"/>
</dbReference>
<evidence type="ECO:0000313" key="3">
    <source>
        <dbReference type="EMBL" id="RGP35889.1"/>
    </source>
</evidence>
<dbReference type="InterPro" id="IPR001387">
    <property type="entry name" value="Cro/C1-type_HTH"/>
</dbReference>